<dbReference type="InterPro" id="IPR001245">
    <property type="entry name" value="Ser-Thr/Tyr_kinase_cat_dom"/>
</dbReference>
<dbReference type="InterPro" id="IPR011009">
    <property type="entry name" value="Kinase-like_dom_sf"/>
</dbReference>
<dbReference type="Gene3D" id="3.30.200.20">
    <property type="entry name" value="Phosphorylase Kinase, domain 1"/>
    <property type="match status" value="1"/>
</dbReference>
<keyword evidence="4" id="KW-0418">Kinase</keyword>
<dbReference type="PROSITE" id="PS00107">
    <property type="entry name" value="PROTEIN_KINASE_ATP"/>
    <property type="match status" value="1"/>
</dbReference>
<dbReference type="InterPro" id="IPR017441">
    <property type="entry name" value="Protein_kinase_ATP_BS"/>
</dbReference>
<evidence type="ECO:0000256" key="2">
    <source>
        <dbReference type="ARBA" id="ARBA00022679"/>
    </source>
</evidence>
<keyword evidence="3 6" id="KW-0547">Nucleotide-binding</keyword>
<evidence type="ECO:0000256" key="5">
    <source>
        <dbReference type="ARBA" id="ARBA00022840"/>
    </source>
</evidence>
<comment type="caution">
    <text evidence="8">The sequence shown here is derived from an EMBL/GenBank/DDBJ whole genome shotgun (WGS) entry which is preliminary data.</text>
</comment>
<proteinExistence type="predicted"/>
<name>A0A8J5CDX5_ZINOF</name>
<evidence type="ECO:0000256" key="1">
    <source>
        <dbReference type="ARBA" id="ARBA00022553"/>
    </source>
</evidence>
<evidence type="ECO:0000313" key="9">
    <source>
        <dbReference type="EMBL" id="KAG6472488.1"/>
    </source>
</evidence>
<protein>
    <recommendedName>
        <fullName evidence="7">Protein kinase domain-containing protein</fullName>
    </recommendedName>
</protein>
<evidence type="ECO:0000256" key="4">
    <source>
        <dbReference type="ARBA" id="ARBA00022777"/>
    </source>
</evidence>
<keyword evidence="10" id="KW-1185">Reference proteome</keyword>
<dbReference type="PROSITE" id="PS50011">
    <property type="entry name" value="PROTEIN_KINASE_DOM"/>
    <property type="match status" value="1"/>
</dbReference>
<evidence type="ECO:0000256" key="3">
    <source>
        <dbReference type="ARBA" id="ARBA00022741"/>
    </source>
</evidence>
<keyword evidence="5 6" id="KW-0067">ATP-binding</keyword>
<dbReference type="SUPFAM" id="SSF56112">
    <property type="entry name" value="Protein kinase-like (PK-like)"/>
    <property type="match status" value="1"/>
</dbReference>
<dbReference type="EMBL" id="JACMSC010000020">
    <property type="protein sequence ID" value="KAG6472487.1"/>
    <property type="molecule type" value="Genomic_DNA"/>
</dbReference>
<evidence type="ECO:0000313" key="10">
    <source>
        <dbReference type="Proteomes" id="UP000734854"/>
    </source>
</evidence>
<keyword evidence="1" id="KW-0597">Phosphoprotein</keyword>
<dbReference type="GO" id="GO:0005524">
    <property type="term" value="F:ATP binding"/>
    <property type="evidence" value="ECO:0007669"/>
    <property type="project" value="UniProtKB-UniRule"/>
</dbReference>
<gene>
    <name evidence="8" type="ORF">ZIOFF_069951</name>
    <name evidence="9" type="ORF">ZIOFF_069952</name>
</gene>
<dbReference type="InterPro" id="IPR000719">
    <property type="entry name" value="Prot_kinase_dom"/>
</dbReference>
<dbReference type="Pfam" id="PF07714">
    <property type="entry name" value="PK_Tyr_Ser-Thr"/>
    <property type="match status" value="1"/>
</dbReference>
<evidence type="ECO:0000259" key="7">
    <source>
        <dbReference type="PROSITE" id="PS50011"/>
    </source>
</evidence>
<dbReference type="GO" id="GO:0004672">
    <property type="term" value="F:protein kinase activity"/>
    <property type="evidence" value="ECO:0007669"/>
    <property type="project" value="InterPro"/>
</dbReference>
<dbReference type="PANTHER" id="PTHR47983:SF7">
    <property type="entry name" value="PROTEIN KINASE SUPERFAMILY PROTEIN"/>
    <property type="match status" value="1"/>
</dbReference>
<reference evidence="8 10" key="1">
    <citation type="submission" date="2020-08" db="EMBL/GenBank/DDBJ databases">
        <title>Plant Genome Project.</title>
        <authorList>
            <person name="Zhang R.-G."/>
        </authorList>
    </citation>
    <scope>NUCLEOTIDE SEQUENCE [LARGE SCALE GENOMIC DNA]</scope>
    <source>
        <tissue evidence="8">Rhizome</tissue>
    </source>
</reference>
<evidence type="ECO:0000256" key="6">
    <source>
        <dbReference type="PROSITE-ProRule" id="PRU10141"/>
    </source>
</evidence>
<accession>A0A8J5CDX5</accession>
<dbReference type="Proteomes" id="UP000734854">
    <property type="component" value="Unassembled WGS sequence"/>
</dbReference>
<feature type="binding site" evidence="6">
    <location>
        <position position="75"/>
    </location>
    <ligand>
        <name>ATP</name>
        <dbReference type="ChEBI" id="CHEBI:30616"/>
    </ligand>
</feature>
<keyword evidence="2" id="KW-0808">Transferase</keyword>
<sequence length="152" mass="16662">MILSFCPGTPILSKYSAAPKIESLMAPPPIEVLALLLLELTEKTDNFGPKSLVGEGSYGRVYLAELDNGKQLVLKKLDSTSEQDTDTEFLTQVALVSRLKHENLLQMLGYCVEGNIRLLGFEFATMGSLHDILPGRKGVQEAQAGPPLDWMQ</sequence>
<organism evidence="8 10">
    <name type="scientific">Zingiber officinale</name>
    <name type="common">Ginger</name>
    <name type="synonym">Amomum zingiber</name>
    <dbReference type="NCBI Taxonomy" id="94328"/>
    <lineage>
        <taxon>Eukaryota</taxon>
        <taxon>Viridiplantae</taxon>
        <taxon>Streptophyta</taxon>
        <taxon>Embryophyta</taxon>
        <taxon>Tracheophyta</taxon>
        <taxon>Spermatophyta</taxon>
        <taxon>Magnoliopsida</taxon>
        <taxon>Liliopsida</taxon>
        <taxon>Zingiberales</taxon>
        <taxon>Zingiberaceae</taxon>
        <taxon>Zingiber</taxon>
    </lineage>
</organism>
<evidence type="ECO:0000313" key="8">
    <source>
        <dbReference type="EMBL" id="KAG6472487.1"/>
    </source>
</evidence>
<dbReference type="EMBL" id="JACMSC010000020">
    <property type="protein sequence ID" value="KAG6472488.1"/>
    <property type="molecule type" value="Genomic_DNA"/>
</dbReference>
<dbReference type="AlphaFoldDB" id="A0A8J5CDX5"/>
<dbReference type="InterPro" id="IPR052101">
    <property type="entry name" value="Plant_StressResp_Kinase"/>
</dbReference>
<feature type="domain" description="Protein kinase" evidence="7">
    <location>
        <begin position="47"/>
        <end position="152"/>
    </location>
</feature>
<dbReference type="PANTHER" id="PTHR47983">
    <property type="entry name" value="PTO-INTERACTING PROTEIN 1-LIKE"/>
    <property type="match status" value="1"/>
</dbReference>